<dbReference type="Gene3D" id="3.40.50.2300">
    <property type="match status" value="1"/>
</dbReference>
<evidence type="ECO:0000259" key="2">
    <source>
        <dbReference type="PROSITE" id="PS50110"/>
    </source>
</evidence>
<evidence type="ECO:0000313" key="3">
    <source>
        <dbReference type="EMBL" id="RXK13479.1"/>
    </source>
</evidence>
<protein>
    <recommendedName>
        <fullName evidence="2">Response regulatory domain-containing protein</fullName>
    </recommendedName>
</protein>
<sequence>MKVVEKKKIIIIEDEIILALELKKYLERIGYIVSSIETNYKDIKNSFKKYLPDLMLLNINLENNKENKNFLEEINKIKKVPFILTSSFTDIKTLKKAVPYNPSAFLVKPVNKEELRINILLAFK</sequence>
<dbReference type="Proteomes" id="UP000289718">
    <property type="component" value="Unassembled WGS sequence"/>
</dbReference>
<feature type="domain" description="Response regulatory" evidence="2">
    <location>
        <begin position="8"/>
        <end position="123"/>
    </location>
</feature>
<gene>
    <name evidence="3" type="ORF">CP965_06660</name>
</gene>
<dbReference type="SUPFAM" id="SSF52172">
    <property type="entry name" value="CheY-like"/>
    <property type="match status" value="1"/>
</dbReference>
<evidence type="ECO:0000256" key="1">
    <source>
        <dbReference type="PROSITE-ProRule" id="PRU00169"/>
    </source>
</evidence>
<name>A0A4Q1B098_9BACT</name>
<keyword evidence="4" id="KW-1185">Reference proteome</keyword>
<evidence type="ECO:0000313" key="4">
    <source>
        <dbReference type="Proteomes" id="UP000289718"/>
    </source>
</evidence>
<dbReference type="InterPro" id="IPR001789">
    <property type="entry name" value="Sig_transdc_resp-reg_receiver"/>
</dbReference>
<comment type="caution">
    <text evidence="3">The sequence shown here is derived from an EMBL/GenBank/DDBJ whole genome shotgun (WGS) entry which is preliminary data.</text>
</comment>
<dbReference type="InterPro" id="IPR011006">
    <property type="entry name" value="CheY-like_superfamily"/>
</dbReference>
<proteinExistence type="predicted"/>
<dbReference type="Pfam" id="PF00072">
    <property type="entry name" value="Response_reg"/>
    <property type="match status" value="1"/>
</dbReference>
<dbReference type="SMART" id="SM00448">
    <property type="entry name" value="REC"/>
    <property type="match status" value="1"/>
</dbReference>
<dbReference type="PROSITE" id="PS50110">
    <property type="entry name" value="RESPONSE_REGULATORY"/>
    <property type="match status" value="1"/>
</dbReference>
<reference evidence="3 4" key="1">
    <citation type="submission" date="2017-09" db="EMBL/GenBank/DDBJ databases">
        <title>Genomics of the genus Arcobacter.</title>
        <authorList>
            <person name="Perez-Cataluna A."/>
            <person name="Figueras M.J."/>
            <person name="Salas-Masso N."/>
        </authorList>
    </citation>
    <scope>NUCLEOTIDE SEQUENCE [LARGE SCALE GENOMIC DNA]</scope>
    <source>
        <strain evidence="3 4">F156-34</strain>
    </source>
</reference>
<organism evidence="3 4">
    <name type="scientific">Halarcobacter mediterraneus</name>
    <dbReference type="NCBI Taxonomy" id="2023153"/>
    <lineage>
        <taxon>Bacteria</taxon>
        <taxon>Pseudomonadati</taxon>
        <taxon>Campylobacterota</taxon>
        <taxon>Epsilonproteobacteria</taxon>
        <taxon>Campylobacterales</taxon>
        <taxon>Arcobacteraceae</taxon>
        <taxon>Halarcobacter</taxon>
    </lineage>
</organism>
<accession>A0A4Q1B098</accession>
<comment type="caution">
    <text evidence="1">Lacks conserved residue(s) required for the propagation of feature annotation.</text>
</comment>
<dbReference type="GO" id="GO:0000160">
    <property type="term" value="P:phosphorelay signal transduction system"/>
    <property type="evidence" value="ECO:0007669"/>
    <property type="project" value="InterPro"/>
</dbReference>
<dbReference type="AlphaFoldDB" id="A0A4Q1B098"/>
<dbReference type="EMBL" id="NXIE01000002">
    <property type="protein sequence ID" value="RXK13479.1"/>
    <property type="molecule type" value="Genomic_DNA"/>
</dbReference>